<dbReference type="PANTHER" id="PTHR40074:SF2">
    <property type="entry name" value="O-ACETYLTRANSFERASE WECH"/>
    <property type="match status" value="1"/>
</dbReference>
<feature type="domain" description="Acyltransferase 3" evidence="8">
    <location>
        <begin position="1"/>
        <end position="263"/>
    </location>
</feature>
<evidence type="ECO:0000313" key="10">
    <source>
        <dbReference type="Proteomes" id="UP000567922"/>
    </source>
</evidence>
<feature type="transmembrane region" description="Helical" evidence="7">
    <location>
        <begin position="251"/>
        <end position="269"/>
    </location>
</feature>
<dbReference type="GO" id="GO:0005886">
    <property type="term" value="C:plasma membrane"/>
    <property type="evidence" value="ECO:0007669"/>
    <property type="project" value="UniProtKB-SubCell"/>
</dbReference>
<comment type="similarity">
    <text evidence="2">Belongs to the acyltransferase 3 family.</text>
</comment>
<evidence type="ECO:0000256" key="7">
    <source>
        <dbReference type="SAM" id="Phobius"/>
    </source>
</evidence>
<keyword evidence="4 7" id="KW-0812">Transmembrane</keyword>
<feature type="transmembrane region" description="Helical" evidence="7">
    <location>
        <begin position="31"/>
        <end position="52"/>
    </location>
</feature>
<dbReference type="Pfam" id="PF01757">
    <property type="entry name" value="Acyl_transf_3"/>
    <property type="match status" value="1"/>
</dbReference>
<evidence type="ECO:0000256" key="5">
    <source>
        <dbReference type="ARBA" id="ARBA00022989"/>
    </source>
</evidence>
<keyword evidence="10" id="KW-1185">Reference proteome</keyword>
<keyword evidence="6 7" id="KW-0472">Membrane</keyword>
<dbReference type="PANTHER" id="PTHR40074">
    <property type="entry name" value="O-ACETYLTRANSFERASE WECH"/>
    <property type="match status" value="1"/>
</dbReference>
<evidence type="ECO:0000256" key="1">
    <source>
        <dbReference type="ARBA" id="ARBA00004651"/>
    </source>
</evidence>
<evidence type="ECO:0000259" key="8">
    <source>
        <dbReference type="Pfam" id="PF01757"/>
    </source>
</evidence>
<dbReference type="Proteomes" id="UP000567922">
    <property type="component" value="Unassembled WGS sequence"/>
</dbReference>
<feature type="transmembrane region" description="Helical" evidence="7">
    <location>
        <begin position="64"/>
        <end position="86"/>
    </location>
</feature>
<feature type="transmembrane region" description="Helical" evidence="7">
    <location>
        <begin position="177"/>
        <end position="199"/>
    </location>
</feature>
<evidence type="ECO:0000256" key="3">
    <source>
        <dbReference type="ARBA" id="ARBA00022475"/>
    </source>
</evidence>
<name>A0A839RN95_9ACTN</name>
<accession>A0A839RN95</accession>
<evidence type="ECO:0000313" key="9">
    <source>
        <dbReference type="EMBL" id="MBB3037401.1"/>
    </source>
</evidence>
<dbReference type="InterPro" id="IPR002656">
    <property type="entry name" value="Acyl_transf_3_dom"/>
</dbReference>
<evidence type="ECO:0000256" key="2">
    <source>
        <dbReference type="ARBA" id="ARBA00007400"/>
    </source>
</evidence>
<keyword evidence="3" id="KW-1003">Cell membrane</keyword>
<protein>
    <submittedName>
        <fullName evidence="9">Putative membrane protein YcfT</fullName>
    </submittedName>
</protein>
<organism evidence="9 10">
    <name type="scientific">Hoyosella altamirensis</name>
    <dbReference type="NCBI Taxonomy" id="616997"/>
    <lineage>
        <taxon>Bacteria</taxon>
        <taxon>Bacillati</taxon>
        <taxon>Actinomycetota</taxon>
        <taxon>Actinomycetes</taxon>
        <taxon>Mycobacteriales</taxon>
        <taxon>Hoyosellaceae</taxon>
        <taxon>Hoyosella</taxon>
    </lineage>
</organism>
<dbReference type="EMBL" id="JACHWS010000002">
    <property type="protein sequence ID" value="MBB3037401.1"/>
    <property type="molecule type" value="Genomic_DNA"/>
</dbReference>
<comment type="subcellular location">
    <subcellularLocation>
        <location evidence="1">Cell membrane</location>
        <topology evidence="1">Multi-pass membrane protein</topology>
    </subcellularLocation>
</comment>
<sequence>MPLFFLVAGLFASKALQRSWNFVLRSRVALMFYLYLLWILLRFGYFTLVPGASLTGEESSPLNILVGLVVPHNGLWFVYALGLYFAGAKLLQRFDPRYQVAAAVFLAIIARSLADVVEFSWTWENMAGYFMFFMLGLHAKELLFALAARTSLPAVLIAGSAYAGAVHIARETGLGEYAITAIVITLLGLAVGVLAAARLRWRPGVRAFSRLGALTLPVYLMHEIVMGTFAYGLLSHGILPAPEVVRGFGPVVIAATGIVGALLVHRLLVGTGLRWLFSLPAPLQFIPGERARPATPAAMAAR</sequence>
<evidence type="ECO:0000256" key="6">
    <source>
        <dbReference type="ARBA" id="ARBA00023136"/>
    </source>
</evidence>
<comment type="caution">
    <text evidence="9">The sequence shown here is derived from an EMBL/GenBank/DDBJ whole genome shotgun (WGS) entry which is preliminary data.</text>
</comment>
<reference evidence="9 10" key="1">
    <citation type="submission" date="2020-08" db="EMBL/GenBank/DDBJ databases">
        <title>Sequencing the genomes of 1000 actinobacteria strains.</title>
        <authorList>
            <person name="Klenk H.-P."/>
        </authorList>
    </citation>
    <scope>NUCLEOTIDE SEQUENCE [LARGE SCALE GENOMIC DNA]</scope>
    <source>
        <strain evidence="9 10">DSM 45258</strain>
    </source>
</reference>
<feature type="transmembrane region" description="Helical" evidence="7">
    <location>
        <begin position="211"/>
        <end position="231"/>
    </location>
</feature>
<evidence type="ECO:0000256" key="4">
    <source>
        <dbReference type="ARBA" id="ARBA00022692"/>
    </source>
</evidence>
<dbReference type="GO" id="GO:0009246">
    <property type="term" value="P:enterobacterial common antigen biosynthetic process"/>
    <property type="evidence" value="ECO:0007669"/>
    <property type="project" value="TreeGrafter"/>
</dbReference>
<dbReference type="GO" id="GO:0016413">
    <property type="term" value="F:O-acetyltransferase activity"/>
    <property type="evidence" value="ECO:0007669"/>
    <property type="project" value="TreeGrafter"/>
</dbReference>
<dbReference type="AlphaFoldDB" id="A0A839RN95"/>
<proteinExistence type="inferred from homology"/>
<feature type="transmembrane region" description="Helical" evidence="7">
    <location>
        <begin position="142"/>
        <end position="165"/>
    </location>
</feature>
<keyword evidence="5 7" id="KW-1133">Transmembrane helix</keyword>
<gene>
    <name evidence="9" type="ORF">FHU29_001850</name>
</gene>
<feature type="transmembrane region" description="Helical" evidence="7">
    <location>
        <begin position="98"/>
        <end position="121"/>
    </location>
</feature>